<keyword evidence="3" id="KW-1185">Reference proteome</keyword>
<dbReference type="EMBL" id="JACHND010000001">
    <property type="protein sequence ID" value="MBB4704560.1"/>
    <property type="molecule type" value="Genomic_DNA"/>
</dbReference>
<accession>A0A7W7GD39</accession>
<name>A0A7W7GD39_9ACTN</name>
<reference evidence="2 3" key="1">
    <citation type="submission" date="2020-08" db="EMBL/GenBank/DDBJ databases">
        <title>Sequencing the genomes of 1000 actinobacteria strains.</title>
        <authorList>
            <person name="Klenk H.-P."/>
        </authorList>
    </citation>
    <scope>NUCLEOTIDE SEQUENCE [LARGE SCALE GENOMIC DNA]</scope>
    <source>
        <strain evidence="2 3">DSM 45784</strain>
    </source>
</reference>
<protein>
    <submittedName>
        <fullName evidence="2">Uncharacterized protein</fullName>
    </submittedName>
</protein>
<dbReference type="AlphaFoldDB" id="A0A7W7GD39"/>
<evidence type="ECO:0000256" key="1">
    <source>
        <dbReference type="SAM" id="MobiDB-lite"/>
    </source>
</evidence>
<evidence type="ECO:0000313" key="2">
    <source>
        <dbReference type="EMBL" id="MBB4704560.1"/>
    </source>
</evidence>
<dbReference type="Proteomes" id="UP000542210">
    <property type="component" value="Unassembled WGS sequence"/>
</dbReference>
<feature type="region of interest" description="Disordered" evidence="1">
    <location>
        <begin position="43"/>
        <end position="77"/>
    </location>
</feature>
<evidence type="ECO:0000313" key="3">
    <source>
        <dbReference type="Proteomes" id="UP000542210"/>
    </source>
</evidence>
<feature type="compositionally biased region" description="Basic and acidic residues" evidence="1">
    <location>
        <begin position="61"/>
        <end position="74"/>
    </location>
</feature>
<organism evidence="2 3">
    <name type="scientific">Sphaerisporangium siamense</name>
    <dbReference type="NCBI Taxonomy" id="795645"/>
    <lineage>
        <taxon>Bacteria</taxon>
        <taxon>Bacillati</taxon>
        <taxon>Actinomycetota</taxon>
        <taxon>Actinomycetes</taxon>
        <taxon>Streptosporangiales</taxon>
        <taxon>Streptosporangiaceae</taxon>
        <taxon>Sphaerisporangium</taxon>
    </lineage>
</organism>
<proteinExistence type="predicted"/>
<gene>
    <name evidence="2" type="ORF">BJ982_006104</name>
</gene>
<dbReference type="RefSeq" id="WP_184885672.1">
    <property type="nucleotide sequence ID" value="NZ_BOOV01000019.1"/>
</dbReference>
<comment type="caution">
    <text evidence="2">The sequence shown here is derived from an EMBL/GenBank/DDBJ whole genome shotgun (WGS) entry which is preliminary data.</text>
</comment>
<sequence length="121" mass="12852">MTRPVRDALTALAATLFALLVLSNGFLFSSEQKQQLAVIEEAGTHNNDGSANPKEAVVQARGRDRRDSVSDLGRKTPARTTATATIAATTPGYARGAVSPPYGLRRQRSGAVPAVLQVFRC</sequence>